<proteinExistence type="predicted"/>
<dbReference type="AlphaFoldDB" id="A0AB74URA5"/>
<evidence type="ECO:0000313" key="1">
    <source>
        <dbReference type="EMBL" id="XIA18816.1"/>
    </source>
</evidence>
<reference evidence="1" key="1">
    <citation type="submission" date="2024-10" db="EMBL/GenBank/DDBJ databases">
        <authorList>
            <person name="Lesea H.P."/>
            <person name="Kuehl J.V."/>
            <person name="Chandonia J.-M."/>
        </authorList>
    </citation>
    <scope>NUCLEOTIDE SEQUENCE</scope>
    <source>
        <strain evidence="1">FW102-FHT14D07</strain>
    </source>
</reference>
<dbReference type="Gene3D" id="3.40.50.450">
    <property type="match status" value="1"/>
</dbReference>
<dbReference type="SUPFAM" id="SSF52309">
    <property type="entry name" value="N-(deoxy)ribosyltransferase-like"/>
    <property type="match status" value="1"/>
</dbReference>
<sequence>MNAPDISEVYQHYRGENLPDDQFLRNTVVETYGVPPESYAEFKQVFLESLETAELIAKSGDKIRVIDASGSEAASASASNRLKKLERSANIGANESCFVMQPFAAPLGEYYDKIYRPAIEKAGLVPVRADADIFATGKVMDQVWRGINTAKVLVAELTTKNPNVYYELGLAHAMHKPVVLVSANEDDVPFDLQHIRVIYYDKSDPFWGAKLIDKVAENVLSAIKNPEEAVFRTVIHEAEKV</sequence>
<name>A0AB74URA5_9GAMM</name>
<dbReference type="EMBL" id="CP170721">
    <property type="protein sequence ID" value="XIA18816.1"/>
    <property type="molecule type" value="Genomic_DNA"/>
</dbReference>
<accession>A0AB74URA5</accession>
<dbReference type="RefSeq" id="WP_395119998.1">
    <property type="nucleotide sequence ID" value="NZ_CP170721.1"/>
</dbReference>
<protein>
    <submittedName>
        <fullName evidence="1">Uncharacterized protein</fullName>
    </submittedName>
</protein>
<organism evidence="1">
    <name type="scientific">Rhodanobacter sp. FW102-FHT14D07</name>
    <dbReference type="NCBI Taxonomy" id="3351462"/>
    <lineage>
        <taxon>Bacteria</taxon>
        <taxon>Pseudomonadati</taxon>
        <taxon>Pseudomonadota</taxon>
        <taxon>Gammaproteobacteria</taxon>
        <taxon>Lysobacterales</taxon>
        <taxon>Rhodanobacteraceae</taxon>
        <taxon>Rhodanobacter</taxon>
    </lineage>
</organism>
<gene>
    <name evidence="1" type="ORF">ACFYG5_01375</name>
</gene>